<dbReference type="InterPro" id="IPR010852">
    <property type="entry name" value="ABATE"/>
</dbReference>
<feature type="domain" description="Zinc finger CGNR" evidence="1">
    <location>
        <begin position="161"/>
        <end position="201"/>
    </location>
</feature>
<evidence type="ECO:0000259" key="1">
    <source>
        <dbReference type="Pfam" id="PF11706"/>
    </source>
</evidence>
<dbReference type="Proteomes" id="UP001500466">
    <property type="component" value="Unassembled WGS sequence"/>
</dbReference>
<dbReference type="InterPro" id="IPR021005">
    <property type="entry name" value="Znf_CGNR"/>
</dbReference>
<gene>
    <name evidence="2" type="ORF">GCM10023205_39760</name>
</gene>
<evidence type="ECO:0000313" key="3">
    <source>
        <dbReference type="Proteomes" id="UP001500466"/>
    </source>
</evidence>
<dbReference type="EMBL" id="BAABHS010000013">
    <property type="protein sequence ID" value="GAA4970309.1"/>
    <property type="molecule type" value="Genomic_DNA"/>
</dbReference>
<dbReference type="PANTHER" id="PTHR35525">
    <property type="entry name" value="BLL6575 PROTEIN"/>
    <property type="match status" value="1"/>
</dbReference>
<protein>
    <submittedName>
        <fullName evidence="2">CGNR zinc finger domain-containing protein</fullName>
    </submittedName>
</protein>
<dbReference type="RefSeq" id="WP_345676900.1">
    <property type="nucleotide sequence ID" value="NZ_BAABHS010000013.1"/>
</dbReference>
<proteinExistence type="predicted"/>
<organism evidence="2 3">
    <name type="scientific">Yinghuangia aomiensis</name>
    <dbReference type="NCBI Taxonomy" id="676205"/>
    <lineage>
        <taxon>Bacteria</taxon>
        <taxon>Bacillati</taxon>
        <taxon>Actinomycetota</taxon>
        <taxon>Actinomycetes</taxon>
        <taxon>Kitasatosporales</taxon>
        <taxon>Streptomycetaceae</taxon>
        <taxon>Yinghuangia</taxon>
    </lineage>
</organism>
<dbReference type="PANTHER" id="PTHR35525:SF3">
    <property type="entry name" value="BLL6575 PROTEIN"/>
    <property type="match status" value="1"/>
</dbReference>
<dbReference type="Pfam" id="PF11706">
    <property type="entry name" value="zf-CGNR"/>
    <property type="match status" value="1"/>
</dbReference>
<reference evidence="3" key="1">
    <citation type="journal article" date="2019" name="Int. J. Syst. Evol. Microbiol.">
        <title>The Global Catalogue of Microorganisms (GCM) 10K type strain sequencing project: providing services to taxonomists for standard genome sequencing and annotation.</title>
        <authorList>
            <consortium name="The Broad Institute Genomics Platform"/>
            <consortium name="The Broad Institute Genome Sequencing Center for Infectious Disease"/>
            <person name="Wu L."/>
            <person name="Ma J."/>
        </authorList>
    </citation>
    <scope>NUCLEOTIDE SEQUENCE [LARGE SCALE GENOMIC DNA]</scope>
    <source>
        <strain evidence="3">JCM 17986</strain>
    </source>
</reference>
<sequence length="205" mass="20947">MEATILPAADGSGAPALGEPLPVEFGNTWYAVRGTQGGHRDALATPESLAAWLAEHAEAFPDGVADAALAGLAAADLPRYAALRDAIRSLSRTVVDGADPDPHAIAVLNDAAAAAPRVPRLSAGPGGALTAVEVAAPHRLAALSTLAAGAIALFGGGERARLRACGGPGCVLFYVKTHPRRGWCSAGCGNRARVARYHERHKDQP</sequence>
<evidence type="ECO:0000313" key="2">
    <source>
        <dbReference type="EMBL" id="GAA4970309.1"/>
    </source>
</evidence>
<comment type="caution">
    <text evidence="2">The sequence shown here is derived from an EMBL/GenBank/DDBJ whole genome shotgun (WGS) entry which is preliminary data.</text>
</comment>
<keyword evidence="3" id="KW-1185">Reference proteome</keyword>
<dbReference type="SUPFAM" id="SSF160904">
    <property type="entry name" value="Jann2411-like"/>
    <property type="match status" value="1"/>
</dbReference>
<dbReference type="InterPro" id="IPR023286">
    <property type="entry name" value="ABATE_dom_sf"/>
</dbReference>
<accession>A0ABP9HGN1</accession>
<name>A0ABP9HGN1_9ACTN</name>
<dbReference type="Gene3D" id="1.10.3300.10">
    <property type="entry name" value="Jann2411-like domain"/>
    <property type="match status" value="1"/>
</dbReference>
<dbReference type="Pfam" id="PF07336">
    <property type="entry name" value="ABATE"/>
    <property type="match status" value="1"/>
</dbReference>